<protein>
    <submittedName>
        <fullName evidence="2">Uncharacterized protein</fullName>
    </submittedName>
</protein>
<dbReference type="Proteomes" id="UP000541857">
    <property type="component" value="Unassembled WGS sequence"/>
</dbReference>
<feature type="chain" id="PRO_5031239298" evidence="1">
    <location>
        <begin position="20"/>
        <end position="252"/>
    </location>
</feature>
<gene>
    <name evidence="2" type="ORF">H3Z82_16270</name>
</gene>
<sequence length="252" mass="27602">MKLIATLLLLWIGLLPANAQIAEAITSLETPVLDETSGLLFYNNTLITHTDSGGKAQLYEINATTGAVIRTVAISNATNVDWEDIAQDAAYIYIGDIGNNSGNRKDLKIYKISKADYNTSDGEVSAEIISYSYADQLDFTPNPKNTNWDAEGLISYGDCLLIFTKNWVDHKTNVYAIPKSGGIHSATLVSSYNTNGLITGADNAPDEAIIYLILLDIALTKLHFSTPSIIYLKTAWTCFRAKSQKKWPISLL</sequence>
<feature type="signal peptide" evidence="1">
    <location>
        <begin position="1"/>
        <end position="19"/>
    </location>
</feature>
<dbReference type="RefSeq" id="WP_182206562.1">
    <property type="nucleotide sequence ID" value="NZ_JACGLT010000017.1"/>
</dbReference>
<accession>A0A7W2M7W7</accession>
<organism evidence="2 3">
    <name type="scientific">Gelidibacter maritimus</name>
    <dbReference type="NCBI Taxonomy" id="2761487"/>
    <lineage>
        <taxon>Bacteria</taxon>
        <taxon>Pseudomonadati</taxon>
        <taxon>Bacteroidota</taxon>
        <taxon>Flavobacteriia</taxon>
        <taxon>Flavobacteriales</taxon>
        <taxon>Flavobacteriaceae</taxon>
        <taxon>Gelidibacter</taxon>
    </lineage>
</organism>
<evidence type="ECO:0000256" key="1">
    <source>
        <dbReference type="SAM" id="SignalP"/>
    </source>
</evidence>
<name>A0A7W2M7W7_9FLAO</name>
<dbReference type="AlphaFoldDB" id="A0A7W2M7W7"/>
<proteinExistence type="predicted"/>
<keyword evidence="1" id="KW-0732">Signal</keyword>
<reference evidence="2 3" key="1">
    <citation type="submission" date="2020-07" db="EMBL/GenBank/DDBJ databases">
        <title>Bacterium isolated from marine sediment.</title>
        <authorList>
            <person name="Shang D."/>
        </authorList>
    </citation>
    <scope>NUCLEOTIDE SEQUENCE [LARGE SCALE GENOMIC DNA]</scope>
    <source>
        <strain evidence="2 3">F6074</strain>
    </source>
</reference>
<evidence type="ECO:0000313" key="3">
    <source>
        <dbReference type="Proteomes" id="UP000541857"/>
    </source>
</evidence>
<dbReference type="EMBL" id="JACGLT010000017">
    <property type="protein sequence ID" value="MBA6154283.1"/>
    <property type="molecule type" value="Genomic_DNA"/>
</dbReference>
<comment type="caution">
    <text evidence="2">The sequence shown here is derived from an EMBL/GenBank/DDBJ whole genome shotgun (WGS) entry which is preliminary data.</text>
</comment>
<keyword evidence="3" id="KW-1185">Reference proteome</keyword>
<evidence type="ECO:0000313" key="2">
    <source>
        <dbReference type="EMBL" id="MBA6154283.1"/>
    </source>
</evidence>